<dbReference type="OrthoDB" id="25129at2759"/>
<reference evidence="1 2" key="1">
    <citation type="journal article" date="2014" name="BMC Genomics">
        <title>Genome sequencing of four Aureobasidium pullulans varieties: biotechnological potential, stress tolerance, and description of new species.</title>
        <authorList>
            <person name="Gostin Ar C."/>
            <person name="Ohm R.A."/>
            <person name="Kogej T."/>
            <person name="Sonjak S."/>
            <person name="Turk M."/>
            <person name="Zajc J."/>
            <person name="Zalar P."/>
            <person name="Grube M."/>
            <person name="Sun H."/>
            <person name="Han J."/>
            <person name="Sharma A."/>
            <person name="Chiniquy J."/>
            <person name="Ngan C.Y."/>
            <person name="Lipzen A."/>
            <person name="Barry K."/>
            <person name="Grigoriev I.V."/>
            <person name="Gunde-Cimerman N."/>
        </authorList>
    </citation>
    <scope>NUCLEOTIDE SEQUENCE [LARGE SCALE GENOMIC DNA]</scope>
    <source>
        <strain evidence="1 2">EXF-2481</strain>
    </source>
</reference>
<sequence length="364" mass="40942">MSTDTPDEISLKVQEWLRDGPYACTSLDKLSGGTANFVYRGTLAAPLQDGSKTVVIKHTEGYVAQSPNFKLTTTRCDYEQTVLTALLGLSPSTHSNITVQTPTLHLFSPETNTQIYSDLPSSLDLKTYVLKYASAITHPQCLRLGHALGLWTRKFHDWAQAKEQEELVKSIQGNVAMRDLKFMINYERLVQSIDTYPKILEGSRRLFETVREGVRKDLDDGAVLIHGDFWSGNILLPDGPIPDQADQLKVFVIDWELCQVSSQALDLGQMFAELFELKHFKDIDAGTWLIEAFIGGYGEIDEELAFKTAVHLGVHLICWGSRVQGWGSKEHIERIVEVGKDFVVEGWVKNEAFFREGPLKCLFD</sequence>
<evidence type="ECO:0000313" key="1">
    <source>
        <dbReference type="EMBL" id="KEQ92872.1"/>
    </source>
</evidence>
<dbReference type="RefSeq" id="XP_013341356.1">
    <property type="nucleotide sequence ID" value="XM_013485902.1"/>
</dbReference>
<protein>
    <recommendedName>
        <fullName evidence="3">Aminoglycoside phosphotransferase domain-containing protein</fullName>
    </recommendedName>
</protein>
<dbReference type="InterPro" id="IPR011009">
    <property type="entry name" value="Kinase-like_dom_sf"/>
</dbReference>
<dbReference type="AlphaFoldDB" id="A0A074YFK1"/>
<dbReference type="InterPro" id="IPR004119">
    <property type="entry name" value="EcKL"/>
</dbReference>
<gene>
    <name evidence="1" type="ORF">AUEXF2481DRAFT_42559</name>
</gene>
<accession>A0A074YFK1</accession>
<evidence type="ECO:0008006" key="3">
    <source>
        <dbReference type="Google" id="ProtNLM"/>
    </source>
</evidence>
<organism evidence="1 2">
    <name type="scientific">Aureobasidium subglaciale (strain EXF-2481)</name>
    <name type="common">Aureobasidium pullulans var. subglaciale</name>
    <dbReference type="NCBI Taxonomy" id="1043005"/>
    <lineage>
        <taxon>Eukaryota</taxon>
        <taxon>Fungi</taxon>
        <taxon>Dikarya</taxon>
        <taxon>Ascomycota</taxon>
        <taxon>Pezizomycotina</taxon>
        <taxon>Dothideomycetes</taxon>
        <taxon>Dothideomycetidae</taxon>
        <taxon>Dothideales</taxon>
        <taxon>Saccotheciaceae</taxon>
        <taxon>Aureobasidium</taxon>
    </lineage>
</organism>
<dbReference type="Gene3D" id="3.90.1200.10">
    <property type="match status" value="1"/>
</dbReference>
<dbReference type="EMBL" id="KL584768">
    <property type="protein sequence ID" value="KEQ92872.1"/>
    <property type="molecule type" value="Genomic_DNA"/>
</dbReference>
<dbReference type="Proteomes" id="UP000030641">
    <property type="component" value="Unassembled WGS sequence"/>
</dbReference>
<dbReference type="OMA" id="GTANFIY"/>
<dbReference type="Pfam" id="PF02958">
    <property type="entry name" value="EcKL"/>
    <property type="match status" value="1"/>
</dbReference>
<dbReference type="Gene3D" id="3.30.200.20">
    <property type="entry name" value="Phosphorylase Kinase, domain 1"/>
    <property type="match status" value="1"/>
</dbReference>
<dbReference type="HOGENOM" id="CLU_059226_0_0_1"/>
<dbReference type="InParanoid" id="A0A074YFK1"/>
<dbReference type="GeneID" id="25367166"/>
<evidence type="ECO:0000313" key="2">
    <source>
        <dbReference type="Proteomes" id="UP000030641"/>
    </source>
</evidence>
<dbReference type="SUPFAM" id="SSF56112">
    <property type="entry name" value="Protein kinase-like (PK-like)"/>
    <property type="match status" value="1"/>
</dbReference>
<name>A0A074YFK1_AURSE</name>
<dbReference type="STRING" id="1043005.A0A074YFK1"/>
<keyword evidence="2" id="KW-1185">Reference proteome</keyword>
<proteinExistence type="predicted"/>